<organism evidence="1 2">
    <name type="scientific">Methanothermus fervidus (strain ATCC 43054 / DSM 2088 / JCM 10308 / V24 S)</name>
    <dbReference type="NCBI Taxonomy" id="523846"/>
    <lineage>
        <taxon>Archaea</taxon>
        <taxon>Methanobacteriati</taxon>
        <taxon>Methanobacteriota</taxon>
        <taxon>Methanomada group</taxon>
        <taxon>Methanobacteria</taxon>
        <taxon>Methanobacteriales</taxon>
        <taxon>Methanothermaceae</taxon>
        <taxon>Methanothermus</taxon>
    </lineage>
</organism>
<sequence>MIVNVDLHIHSCFSQAASKHMVIPKIATCAKSKGLDIVGTGDALHPRWLKMIKENTECIDEGIYRYDECNFAITVEIEDMKKVHHLAILPSIETAEDIIEEISSDNLMKNGRPHLSLNGAEIMDLIHDHDGIIGPAHAFTPWTSLYKTYYSYKECYGKKPDFLELGLSADTNMADRIEELQDIVFLTNSDAHSPWPHRLGREFNRLKLDDFSYTSLKKSIKKKKIEANYGMDPRLGKYHLTACSRCHKVFDYETAVKLKMRCICGGIIKKGVDYRISEIATWEKPHHPPHRPPYIYILPLTEIISKRYGKGINTKFVWNKWKEFIDNFGNEIKVLLEEPIYELEKVDRKVALGIKAFRNNELIITPGGGGKYGEIQFPGNTLDAYIK</sequence>
<proteinExistence type="predicted"/>
<keyword evidence="2" id="KW-1185">Reference proteome</keyword>
<gene>
    <name evidence="1" type="ordered locus">Mfer_1027</name>
</gene>
<dbReference type="EMBL" id="CP002278">
    <property type="protein sequence ID" value="ADP77822.1"/>
    <property type="molecule type" value="Genomic_DNA"/>
</dbReference>
<dbReference type="NCBIfam" id="TIGR00375">
    <property type="entry name" value="TIGR00375 family protein"/>
    <property type="match status" value="1"/>
</dbReference>
<dbReference type="AlphaFoldDB" id="E3GW57"/>
<evidence type="ECO:0000313" key="1">
    <source>
        <dbReference type="EMBL" id="ADP77822.1"/>
    </source>
</evidence>
<name>E3GW57_METFV</name>
<dbReference type="KEGG" id="mfv:Mfer_1027"/>
<dbReference type="STRING" id="523846.Mfer_1027"/>
<dbReference type="InterPro" id="IPR016195">
    <property type="entry name" value="Pol/histidinol_Pase-like"/>
</dbReference>
<dbReference type="PANTHER" id="PTHR40084">
    <property type="entry name" value="PHOSPHOHYDROLASE, PHP FAMILY"/>
    <property type="match status" value="1"/>
</dbReference>
<reference evidence="1 2" key="1">
    <citation type="journal article" date="2010" name="Stand. Genomic Sci.">
        <title>Complete genome sequence of Methanothermus fervidus type strain (V24S).</title>
        <authorList>
            <person name="Anderson I."/>
            <person name="Djao O.D."/>
            <person name="Misra M."/>
            <person name="Chertkov O."/>
            <person name="Nolan M."/>
            <person name="Lucas S."/>
            <person name="Lapidus A."/>
            <person name="Del Rio T.G."/>
            <person name="Tice H."/>
            <person name="Cheng J.F."/>
            <person name="Tapia R."/>
            <person name="Han C."/>
            <person name="Goodwin L."/>
            <person name="Pitluck S."/>
            <person name="Liolios K."/>
            <person name="Ivanova N."/>
            <person name="Mavromatis K."/>
            <person name="Mikhailova N."/>
            <person name="Pati A."/>
            <person name="Brambilla E."/>
            <person name="Chen A."/>
            <person name="Palaniappan K."/>
            <person name="Land M."/>
            <person name="Hauser L."/>
            <person name="Chang Y.J."/>
            <person name="Jeffries C.D."/>
            <person name="Sikorski J."/>
            <person name="Spring S."/>
            <person name="Rohde M."/>
            <person name="Eichinger K."/>
            <person name="Huber H."/>
            <person name="Wirth R."/>
            <person name="Goker M."/>
            <person name="Detter J.C."/>
            <person name="Woyke T."/>
            <person name="Bristow J."/>
            <person name="Eisen J.A."/>
            <person name="Markowitz V."/>
            <person name="Hugenholtz P."/>
            <person name="Klenk H.P."/>
            <person name="Kyrpides N.C."/>
        </authorList>
    </citation>
    <scope>NUCLEOTIDE SEQUENCE [LARGE SCALE GENOMIC DNA]</scope>
    <source>
        <strain evidence="2">ATCC 43054 / DSM 2088 / JCM 10308 / V24 S</strain>
    </source>
</reference>
<protein>
    <submittedName>
        <fullName evidence="1">PHP domain protein</fullName>
    </submittedName>
</protein>
<dbReference type="OrthoDB" id="114814at2157"/>
<dbReference type="HOGENOM" id="CLU_060249_0_0_2"/>
<accession>E3GW57</accession>
<evidence type="ECO:0000313" key="2">
    <source>
        <dbReference type="Proteomes" id="UP000002315"/>
    </source>
</evidence>
<dbReference type="Proteomes" id="UP000002315">
    <property type="component" value="Chromosome"/>
</dbReference>
<dbReference type="Gene3D" id="3.20.20.140">
    <property type="entry name" value="Metal-dependent hydrolases"/>
    <property type="match status" value="1"/>
</dbReference>
<dbReference type="InterPro" id="IPR005287">
    <property type="entry name" value="CHP00375"/>
</dbReference>
<dbReference type="CDD" id="cd19067">
    <property type="entry name" value="PfuEndoQ-like"/>
    <property type="match status" value="1"/>
</dbReference>
<dbReference type="PANTHER" id="PTHR40084:SF1">
    <property type="entry name" value="PHOSPHOTRANSFERASE"/>
    <property type="match status" value="1"/>
</dbReference>
<dbReference type="SUPFAM" id="SSF89550">
    <property type="entry name" value="PHP domain-like"/>
    <property type="match status" value="1"/>
</dbReference>